<name>A0A847S7G7_9NEIS</name>
<dbReference type="EMBL" id="JABAIM010000002">
    <property type="protein sequence ID" value="NLR75703.1"/>
    <property type="molecule type" value="Genomic_DNA"/>
</dbReference>
<evidence type="ECO:0000256" key="1">
    <source>
        <dbReference type="ARBA" id="ARBA00004651"/>
    </source>
</evidence>
<gene>
    <name evidence="9" type="ORF">HF682_11070</name>
</gene>
<keyword evidence="5 8" id="KW-0812">Transmembrane</keyword>
<protein>
    <submittedName>
        <fullName evidence="9">Iron ABC transporter permease</fullName>
    </submittedName>
</protein>
<feature type="transmembrane region" description="Helical" evidence="8">
    <location>
        <begin position="97"/>
        <end position="118"/>
    </location>
</feature>
<keyword evidence="3" id="KW-0813">Transport</keyword>
<evidence type="ECO:0000256" key="2">
    <source>
        <dbReference type="ARBA" id="ARBA00007935"/>
    </source>
</evidence>
<proteinExistence type="inferred from homology"/>
<organism evidence="9 10">
    <name type="scientific">Leeia aquatica</name>
    <dbReference type="NCBI Taxonomy" id="2725557"/>
    <lineage>
        <taxon>Bacteria</taxon>
        <taxon>Pseudomonadati</taxon>
        <taxon>Pseudomonadota</taxon>
        <taxon>Betaproteobacteria</taxon>
        <taxon>Neisseriales</taxon>
        <taxon>Leeiaceae</taxon>
        <taxon>Leeia</taxon>
    </lineage>
</organism>
<feature type="transmembrane region" description="Helical" evidence="8">
    <location>
        <begin position="130"/>
        <end position="149"/>
    </location>
</feature>
<evidence type="ECO:0000256" key="5">
    <source>
        <dbReference type="ARBA" id="ARBA00022692"/>
    </source>
</evidence>
<accession>A0A847S7G7</accession>
<comment type="caution">
    <text evidence="9">The sequence shown here is derived from an EMBL/GenBank/DDBJ whole genome shotgun (WGS) entry which is preliminary data.</text>
</comment>
<dbReference type="AlphaFoldDB" id="A0A847S7G7"/>
<dbReference type="GO" id="GO:0005886">
    <property type="term" value="C:plasma membrane"/>
    <property type="evidence" value="ECO:0007669"/>
    <property type="project" value="UniProtKB-SubCell"/>
</dbReference>
<sequence length="317" mass="32595">MPQALALLGSVLLLLWAAGQGGEGWVWPDWQDPLLRHIRLPRMASALLVGAALAASAAALQAIFRNPMADPGLLGTSGGAALGVVLLLVTAGTGSMVALSLPLVAFGGGVLTTLFILLLHRWVGGGTGGLLLIGLMVGAACGAGISLLLFLSDDLALRGAMAWLSGNLSAARFSDYLPALACVVLGLLLLCWQARNLDVLLLGDDAAQLLGVEVSRVRALTIVGTALCIGAAVALAGIIGFIGILVPNGVALFSGGSRRRLILLSAWGGALLLLVLDTLARTVAYPLDLPVGILVSFIGPPCFVLLLWRQQRRKEAA</sequence>
<reference evidence="9 10" key="1">
    <citation type="submission" date="2020-04" db="EMBL/GenBank/DDBJ databases">
        <title>Draft genome of Leeia sp. IMCC25680.</title>
        <authorList>
            <person name="Song J."/>
            <person name="Cho J.-C."/>
        </authorList>
    </citation>
    <scope>NUCLEOTIDE SEQUENCE [LARGE SCALE GENOMIC DNA]</scope>
    <source>
        <strain evidence="9 10">IMCC25680</strain>
    </source>
</reference>
<comment type="subcellular location">
    <subcellularLocation>
        <location evidence="1">Cell membrane</location>
        <topology evidence="1">Multi-pass membrane protein</topology>
    </subcellularLocation>
</comment>
<evidence type="ECO:0000256" key="6">
    <source>
        <dbReference type="ARBA" id="ARBA00022989"/>
    </source>
</evidence>
<keyword evidence="10" id="KW-1185">Reference proteome</keyword>
<keyword evidence="7 8" id="KW-0472">Membrane</keyword>
<feature type="transmembrane region" description="Helical" evidence="8">
    <location>
        <begin position="219"/>
        <end position="249"/>
    </location>
</feature>
<keyword evidence="4" id="KW-1003">Cell membrane</keyword>
<comment type="similarity">
    <text evidence="2">Belongs to the binding-protein-dependent transport system permease family. FecCD subfamily.</text>
</comment>
<dbReference type="InterPro" id="IPR000522">
    <property type="entry name" value="ABC_transptr_permease_BtuC"/>
</dbReference>
<dbReference type="GO" id="GO:0033214">
    <property type="term" value="P:siderophore-iron import into cell"/>
    <property type="evidence" value="ECO:0007669"/>
    <property type="project" value="TreeGrafter"/>
</dbReference>
<dbReference type="CDD" id="cd06550">
    <property type="entry name" value="TM_ABC_iron-siderophores_like"/>
    <property type="match status" value="1"/>
</dbReference>
<feature type="transmembrane region" description="Helical" evidence="8">
    <location>
        <begin position="176"/>
        <end position="195"/>
    </location>
</feature>
<keyword evidence="6 8" id="KW-1133">Transmembrane helix</keyword>
<dbReference type="InterPro" id="IPR037294">
    <property type="entry name" value="ABC_BtuC-like"/>
</dbReference>
<feature type="transmembrane region" description="Helical" evidence="8">
    <location>
        <begin position="71"/>
        <end position="91"/>
    </location>
</feature>
<dbReference type="Pfam" id="PF01032">
    <property type="entry name" value="FecCD"/>
    <property type="match status" value="1"/>
</dbReference>
<feature type="transmembrane region" description="Helical" evidence="8">
    <location>
        <begin position="43"/>
        <end position="64"/>
    </location>
</feature>
<dbReference type="Gene3D" id="1.10.3470.10">
    <property type="entry name" value="ABC transporter involved in vitamin B12 uptake, BtuC"/>
    <property type="match status" value="1"/>
</dbReference>
<dbReference type="GO" id="GO:0022857">
    <property type="term" value="F:transmembrane transporter activity"/>
    <property type="evidence" value="ECO:0007669"/>
    <property type="project" value="InterPro"/>
</dbReference>
<evidence type="ECO:0000313" key="9">
    <source>
        <dbReference type="EMBL" id="NLR75703.1"/>
    </source>
</evidence>
<evidence type="ECO:0000256" key="8">
    <source>
        <dbReference type="SAM" id="Phobius"/>
    </source>
</evidence>
<feature type="transmembrane region" description="Helical" evidence="8">
    <location>
        <begin position="289"/>
        <end position="308"/>
    </location>
</feature>
<dbReference type="SUPFAM" id="SSF81345">
    <property type="entry name" value="ABC transporter involved in vitamin B12 uptake, BtuC"/>
    <property type="match status" value="1"/>
</dbReference>
<evidence type="ECO:0000313" key="10">
    <source>
        <dbReference type="Proteomes" id="UP000587991"/>
    </source>
</evidence>
<dbReference type="PANTHER" id="PTHR30472:SF25">
    <property type="entry name" value="ABC TRANSPORTER PERMEASE PROTEIN MJ0876-RELATED"/>
    <property type="match status" value="1"/>
</dbReference>
<evidence type="ECO:0000256" key="3">
    <source>
        <dbReference type="ARBA" id="ARBA00022448"/>
    </source>
</evidence>
<evidence type="ECO:0000256" key="4">
    <source>
        <dbReference type="ARBA" id="ARBA00022475"/>
    </source>
</evidence>
<evidence type="ECO:0000256" key="7">
    <source>
        <dbReference type="ARBA" id="ARBA00023136"/>
    </source>
</evidence>
<dbReference type="Proteomes" id="UP000587991">
    <property type="component" value="Unassembled WGS sequence"/>
</dbReference>
<dbReference type="PANTHER" id="PTHR30472">
    <property type="entry name" value="FERRIC ENTEROBACTIN TRANSPORT SYSTEM PERMEASE PROTEIN"/>
    <property type="match status" value="1"/>
</dbReference>